<evidence type="ECO:0000256" key="1">
    <source>
        <dbReference type="SAM" id="MobiDB-lite"/>
    </source>
</evidence>
<gene>
    <name evidence="2" type="ORF">GCM10009691_41520</name>
</gene>
<evidence type="ECO:0000313" key="2">
    <source>
        <dbReference type="EMBL" id="GAA1563958.1"/>
    </source>
</evidence>
<dbReference type="Proteomes" id="UP001501791">
    <property type="component" value="Unassembled WGS sequence"/>
</dbReference>
<organism evidence="2 3">
    <name type="scientific">Brevibacterium picturae</name>
    <dbReference type="NCBI Taxonomy" id="260553"/>
    <lineage>
        <taxon>Bacteria</taxon>
        <taxon>Bacillati</taxon>
        <taxon>Actinomycetota</taxon>
        <taxon>Actinomycetes</taxon>
        <taxon>Micrococcales</taxon>
        <taxon>Brevibacteriaceae</taxon>
        <taxon>Brevibacterium</taxon>
    </lineage>
</organism>
<sequence length="126" mass="14228">MKEGEKDQGSHSDRVAEASRRARERYAEVLDRPGNLEPEDCESEDDLAIWRYAACKVRDSVTGGEKWEIRELYPDNEGFSCTEGPVEAQGASLEALRRDLLNMLADSRLSYLDLTGGHPRLVSQRE</sequence>
<evidence type="ECO:0000313" key="3">
    <source>
        <dbReference type="Proteomes" id="UP001501791"/>
    </source>
</evidence>
<proteinExistence type="predicted"/>
<reference evidence="3" key="1">
    <citation type="journal article" date="2019" name="Int. J. Syst. Evol. Microbiol.">
        <title>The Global Catalogue of Microorganisms (GCM) 10K type strain sequencing project: providing services to taxonomists for standard genome sequencing and annotation.</title>
        <authorList>
            <consortium name="The Broad Institute Genomics Platform"/>
            <consortium name="The Broad Institute Genome Sequencing Center for Infectious Disease"/>
            <person name="Wu L."/>
            <person name="Ma J."/>
        </authorList>
    </citation>
    <scope>NUCLEOTIDE SEQUENCE [LARGE SCALE GENOMIC DNA]</scope>
    <source>
        <strain evidence="3">JCM 13319</strain>
    </source>
</reference>
<comment type="caution">
    <text evidence="2">The sequence shown here is derived from an EMBL/GenBank/DDBJ whole genome shotgun (WGS) entry which is preliminary data.</text>
</comment>
<feature type="region of interest" description="Disordered" evidence="1">
    <location>
        <begin position="1"/>
        <end position="20"/>
    </location>
</feature>
<name>A0ABP4NND8_9MICO</name>
<accession>A0ABP4NND8</accession>
<keyword evidence="3" id="KW-1185">Reference proteome</keyword>
<protein>
    <submittedName>
        <fullName evidence="2">Uncharacterized protein</fullName>
    </submittedName>
</protein>
<dbReference type="EMBL" id="BAAALY010000039">
    <property type="protein sequence ID" value="GAA1563958.1"/>
    <property type="molecule type" value="Genomic_DNA"/>
</dbReference>